<dbReference type="GO" id="GO:0003677">
    <property type="term" value="F:DNA binding"/>
    <property type="evidence" value="ECO:0007669"/>
    <property type="project" value="UniProtKB-KW"/>
</dbReference>
<protein>
    <submittedName>
        <fullName evidence="2">DNA-binding protein</fullName>
    </submittedName>
</protein>
<evidence type="ECO:0000313" key="3">
    <source>
        <dbReference type="Proteomes" id="UP001165092"/>
    </source>
</evidence>
<feature type="domain" description="PucR C-terminal helix-turn-helix" evidence="1">
    <location>
        <begin position="467"/>
        <end position="522"/>
    </location>
</feature>
<sequence length="540" mass="57357">MQGPRLSTVVDALGATVLSVWADAPEGDVRCADVVIHEESAEFAAGPGDVLLAVGVDAERALLLLEQAARCQVAAVVVRRSAALKKQLSAPARRAGVALLGLSSDMGWAQFTGHLRGLLSTTGADLDGESPGPPSRALADFANALSESVGGSVMIFNPQQEVLAFSRLAESDDPMRRQAVLDQRGPSWYRSRLRERGVYRRLWRSDEVVEIPAEVEQGVSRRIAVAVRSGEEILGSIWVAERGAELVPDATTVLHRCTSSAAQHLSRLGARTQTRRLAAEAVARQLLSGDSDDEAVEWLDIDRGQPAAVMSCVFVDEHPHDPRRFADLLSVHLPALGCVAVPVPARGRVDVLLCGLAGRDCTVLAAAVREIVERASAVLGSEVVAALGPIVADVARVPESLAEAGLILRVLGSRGIDRTCVVRSADVRAAVDVLALADIVGSSPRFSSGPVPELLAYDRAHHSDYTASLSAYLDSLGDVIAAARVLHVHPNTLRYRLRRMHAICGIDLNDPEERLIAALHLRGAGLDHATTGSAKGRTAV</sequence>
<accession>A0A9W6PBL5</accession>
<dbReference type="EMBL" id="BSQG01000018">
    <property type="protein sequence ID" value="GLU50511.1"/>
    <property type="molecule type" value="Genomic_DNA"/>
</dbReference>
<dbReference type="InterPro" id="IPR042070">
    <property type="entry name" value="PucR_C-HTH_sf"/>
</dbReference>
<organism evidence="2 3">
    <name type="scientific">Nocardiopsis ansamitocini</name>
    <dbReference type="NCBI Taxonomy" id="1670832"/>
    <lineage>
        <taxon>Bacteria</taxon>
        <taxon>Bacillati</taxon>
        <taxon>Actinomycetota</taxon>
        <taxon>Actinomycetes</taxon>
        <taxon>Streptosporangiales</taxon>
        <taxon>Nocardiopsidaceae</taxon>
        <taxon>Nocardiopsis</taxon>
    </lineage>
</organism>
<gene>
    <name evidence="2" type="ORF">Nans01_48620</name>
</gene>
<dbReference type="PANTHER" id="PTHR33744">
    <property type="entry name" value="CARBOHYDRATE DIACID REGULATOR"/>
    <property type="match status" value="1"/>
</dbReference>
<reference evidence="2" key="1">
    <citation type="submission" date="2023-02" db="EMBL/GenBank/DDBJ databases">
        <title>Nocardiopsis ansamitocini NBRC 112285.</title>
        <authorList>
            <person name="Ichikawa N."/>
            <person name="Sato H."/>
            <person name="Tonouchi N."/>
        </authorList>
    </citation>
    <scope>NUCLEOTIDE SEQUENCE</scope>
    <source>
        <strain evidence="2">NBRC 112285</strain>
    </source>
</reference>
<name>A0A9W6PBL5_9ACTN</name>
<dbReference type="Proteomes" id="UP001165092">
    <property type="component" value="Unassembled WGS sequence"/>
</dbReference>
<keyword evidence="3" id="KW-1185">Reference proteome</keyword>
<keyword evidence="2" id="KW-0238">DNA-binding</keyword>
<proteinExistence type="predicted"/>
<dbReference type="AlphaFoldDB" id="A0A9W6PBL5"/>
<dbReference type="PANTHER" id="PTHR33744:SF17">
    <property type="entry name" value="CONSERVED PROTEIN"/>
    <property type="match status" value="1"/>
</dbReference>
<comment type="caution">
    <text evidence="2">The sequence shown here is derived from an EMBL/GenBank/DDBJ whole genome shotgun (WGS) entry which is preliminary data.</text>
</comment>
<dbReference type="InterPro" id="IPR025736">
    <property type="entry name" value="PucR_C-HTH_dom"/>
</dbReference>
<dbReference type="Gene3D" id="1.10.10.2840">
    <property type="entry name" value="PucR C-terminal helix-turn-helix domain"/>
    <property type="match status" value="1"/>
</dbReference>
<evidence type="ECO:0000313" key="2">
    <source>
        <dbReference type="EMBL" id="GLU50511.1"/>
    </source>
</evidence>
<dbReference type="InterPro" id="IPR051448">
    <property type="entry name" value="CdaR-like_regulators"/>
</dbReference>
<dbReference type="Pfam" id="PF13556">
    <property type="entry name" value="HTH_30"/>
    <property type="match status" value="1"/>
</dbReference>
<evidence type="ECO:0000259" key="1">
    <source>
        <dbReference type="Pfam" id="PF13556"/>
    </source>
</evidence>